<dbReference type="InterPro" id="IPR032675">
    <property type="entry name" value="LRR_dom_sf"/>
</dbReference>
<dbReference type="AlphaFoldDB" id="A0AAV9H197"/>
<name>A0AAV9H197_9PEZI</name>
<protein>
    <recommendedName>
        <fullName evidence="4">F-box domain-containing protein</fullName>
    </recommendedName>
</protein>
<gene>
    <name evidence="2" type="ORF">QBC34DRAFT_292359</name>
</gene>
<reference evidence="2" key="1">
    <citation type="journal article" date="2023" name="Mol. Phylogenet. Evol.">
        <title>Genome-scale phylogeny and comparative genomics of the fungal order Sordariales.</title>
        <authorList>
            <person name="Hensen N."/>
            <person name="Bonometti L."/>
            <person name="Westerberg I."/>
            <person name="Brannstrom I.O."/>
            <person name="Guillou S."/>
            <person name="Cros-Aarteil S."/>
            <person name="Calhoun S."/>
            <person name="Haridas S."/>
            <person name="Kuo A."/>
            <person name="Mondo S."/>
            <person name="Pangilinan J."/>
            <person name="Riley R."/>
            <person name="LaButti K."/>
            <person name="Andreopoulos B."/>
            <person name="Lipzen A."/>
            <person name="Chen C."/>
            <person name="Yan M."/>
            <person name="Daum C."/>
            <person name="Ng V."/>
            <person name="Clum A."/>
            <person name="Steindorff A."/>
            <person name="Ohm R.A."/>
            <person name="Martin F."/>
            <person name="Silar P."/>
            <person name="Natvig D.O."/>
            <person name="Lalanne C."/>
            <person name="Gautier V."/>
            <person name="Ament-Velasquez S.L."/>
            <person name="Kruys A."/>
            <person name="Hutchinson M.I."/>
            <person name="Powell A.J."/>
            <person name="Barry K."/>
            <person name="Miller A.N."/>
            <person name="Grigoriev I.V."/>
            <person name="Debuchy R."/>
            <person name="Gladieux P."/>
            <person name="Hiltunen Thoren M."/>
            <person name="Johannesson H."/>
        </authorList>
    </citation>
    <scope>NUCLEOTIDE SEQUENCE</scope>
    <source>
        <strain evidence="2">PSN243</strain>
    </source>
</reference>
<sequence length="672" mass="72629">MPVLGAGFGSGSTGASSNFSDGSGGYRLFGSPPSGTSIGQFRPMATPNSAYLLAHLPPQVLRRIFAFACPHTQDESYDTCEESAIEDACMLCDLRDLAHCVGVSKIWRKEARSQLYRSIRIDMVHYCEREAFLSERRKRRSFFDRNGEPEDTSQARLKLLCRTLREDPVRLGQTVEFLKMPYMLRESCQVDLAKTIAVTPNLRYVDLPEGLFTDDPSFLTLRLEVQARCLHLRKMTYMGGSERSLQALASGTVWTHLEVLELIKINMDPALIRQVLGCLPNLRALKISQTPYINDQTLAWNDLLPHFPALEEFILNDVPNVTAEGIKAWLVMPEARQALKVLTLNKTGVQVSSLHEVLAQAPQLKHMSVMNSANTAMPTTIGQYSIPFMSSTSLETFHYEILAAPGLPNFSGVTSSYYSYLSDSLLSGGLANLRALYVRDPNFPDLLLGLGPPIPSFAEGGIARPVSSGSAHGSPFRPGHASSGSFSSSFSPKSLVHAGLSPSGTASGLSPPPKQALAPGHNPRFSSNNPFASMVNNTQNNIANLPARLEIFTKGEDDNGWSFSRVEPGMALAAKQGGASGRPLSSYGLCADVLGGSSAGWSSGAGARRSVLVNNRTGDGFLAVPPESGTARGRSGLGASNTVGNSADGGEDYWPSPVVNGEKKKERLDLWR</sequence>
<organism evidence="2 3">
    <name type="scientific">Podospora aff. communis PSN243</name>
    <dbReference type="NCBI Taxonomy" id="3040156"/>
    <lineage>
        <taxon>Eukaryota</taxon>
        <taxon>Fungi</taxon>
        <taxon>Dikarya</taxon>
        <taxon>Ascomycota</taxon>
        <taxon>Pezizomycotina</taxon>
        <taxon>Sordariomycetes</taxon>
        <taxon>Sordariomycetidae</taxon>
        <taxon>Sordariales</taxon>
        <taxon>Podosporaceae</taxon>
        <taxon>Podospora</taxon>
    </lineage>
</organism>
<dbReference type="SUPFAM" id="SSF52047">
    <property type="entry name" value="RNI-like"/>
    <property type="match status" value="1"/>
</dbReference>
<dbReference type="EMBL" id="MU865921">
    <property type="protein sequence ID" value="KAK4453253.1"/>
    <property type="molecule type" value="Genomic_DNA"/>
</dbReference>
<keyword evidence="3" id="KW-1185">Reference proteome</keyword>
<evidence type="ECO:0000313" key="3">
    <source>
        <dbReference type="Proteomes" id="UP001321760"/>
    </source>
</evidence>
<dbReference type="Proteomes" id="UP001321760">
    <property type="component" value="Unassembled WGS sequence"/>
</dbReference>
<reference evidence="2" key="2">
    <citation type="submission" date="2023-05" db="EMBL/GenBank/DDBJ databases">
        <authorList>
            <consortium name="Lawrence Berkeley National Laboratory"/>
            <person name="Steindorff A."/>
            <person name="Hensen N."/>
            <person name="Bonometti L."/>
            <person name="Westerberg I."/>
            <person name="Brannstrom I.O."/>
            <person name="Guillou S."/>
            <person name="Cros-Aarteil S."/>
            <person name="Calhoun S."/>
            <person name="Haridas S."/>
            <person name="Kuo A."/>
            <person name="Mondo S."/>
            <person name="Pangilinan J."/>
            <person name="Riley R."/>
            <person name="Labutti K."/>
            <person name="Andreopoulos B."/>
            <person name="Lipzen A."/>
            <person name="Chen C."/>
            <person name="Yanf M."/>
            <person name="Daum C."/>
            <person name="Ng V."/>
            <person name="Clum A."/>
            <person name="Ohm R."/>
            <person name="Martin F."/>
            <person name="Silar P."/>
            <person name="Natvig D."/>
            <person name="Lalanne C."/>
            <person name="Gautier V."/>
            <person name="Ament-Velasquez S.L."/>
            <person name="Kruys A."/>
            <person name="Hutchinson M.I."/>
            <person name="Powell A.J."/>
            <person name="Barry K."/>
            <person name="Miller A.N."/>
            <person name="Grigoriev I.V."/>
            <person name="Debuchy R."/>
            <person name="Gladieux P."/>
            <person name="Thoren M.H."/>
            <person name="Johannesson H."/>
        </authorList>
    </citation>
    <scope>NUCLEOTIDE SEQUENCE</scope>
    <source>
        <strain evidence="2">PSN243</strain>
    </source>
</reference>
<comment type="caution">
    <text evidence="2">The sequence shown here is derived from an EMBL/GenBank/DDBJ whole genome shotgun (WGS) entry which is preliminary data.</text>
</comment>
<evidence type="ECO:0000256" key="1">
    <source>
        <dbReference type="SAM" id="MobiDB-lite"/>
    </source>
</evidence>
<feature type="region of interest" description="Disordered" evidence="1">
    <location>
        <begin position="623"/>
        <end position="672"/>
    </location>
</feature>
<feature type="compositionally biased region" description="Basic and acidic residues" evidence="1">
    <location>
        <begin position="661"/>
        <end position="672"/>
    </location>
</feature>
<dbReference type="Gene3D" id="3.80.10.10">
    <property type="entry name" value="Ribonuclease Inhibitor"/>
    <property type="match status" value="1"/>
</dbReference>
<accession>A0AAV9H197</accession>
<feature type="compositionally biased region" description="Polar residues" evidence="1">
    <location>
        <begin position="524"/>
        <end position="533"/>
    </location>
</feature>
<feature type="region of interest" description="Disordered" evidence="1">
    <location>
        <begin position="501"/>
        <end position="533"/>
    </location>
</feature>
<evidence type="ECO:0000313" key="2">
    <source>
        <dbReference type="EMBL" id="KAK4453253.1"/>
    </source>
</evidence>
<proteinExistence type="predicted"/>
<evidence type="ECO:0008006" key="4">
    <source>
        <dbReference type="Google" id="ProtNLM"/>
    </source>
</evidence>